<accession>A0A3N0DR69</accession>
<name>A0A3N0DR69_SINP1</name>
<evidence type="ECO:0000313" key="2">
    <source>
        <dbReference type="Proteomes" id="UP000267469"/>
    </source>
</evidence>
<organism evidence="1 2">
    <name type="scientific">Sinomicrobium pectinilyticum</name>
    <dbReference type="NCBI Taxonomy" id="1084421"/>
    <lineage>
        <taxon>Bacteria</taxon>
        <taxon>Pseudomonadati</taxon>
        <taxon>Bacteroidota</taxon>
        <taxon>Flavobacteriia</taxon>
        <taxon>Flavobacteriales</taxon>
        <taxon>Flavobacteriaceae</taxon>
        <taxon>Sinomicrobium</taxon>
    </lineage>
</organism>
<gene>
    <name evidence="1" type="ORF">ED312_19530</name>
</gene>
<reference evidence="1 2" key="1">
    <citation type="submission" date="2018-10" db="EMBL/GenBank/DDBJ databases">
        <title>Sinomicrobium pectinilyticum sp. nov., a pectinase-producing bacterium isolated from alkaline and saline soil, and emended description of the genus Sinomicrobium.</title>
        <authorList>
            <person name="Cheng B."/>
            <person name="Li C."/>
            <person name="Lai Q."/>
            <person name="Du M."/>
            <person name="Shao Z."/>
            <person name="Xu P."/>
            <person name="Yang C."/>
        </authorList>
    </citation>
    <scope>NUCLEOTIDE SEQUENCE [LARGE SCALE GENOMIC DNA]</scope>
    <source>
        <strain evidence="1 2">5DNS001</strain>
    </source>
</reference>
<dbReference type="AlphaFoldDB" id="A0A3N0DR69"/>
<comment type="caution">
    <text evidence="1">The sequence shown here is derived from an EMBL/GenBank/DDBJ whole genome shotgun (WGS) entry which is preliminary data.</text>
</comment>
<sequence length="61" mass="6958">MLLQKILHTFGFFLRFFATGKKESGYIHHSEWTAPDAGMQGMKRKMLTISSQTTGNLSHKD</sequence>
<evidence type="ECO:0000313" key="1">
    <source>
        <dbReference type="EMBL" id="RNL78129.1"/>
    </source>
</evidence>
<dbReference type="Proteomes" id="UP000267469">
    <property type="component" value="Unassembled WGS sequence"/>
</dbReference>
<proteinExistence type="predicted"/>
<protein>
    <submittedName>
        <fullName evidence="1">Uncharacterized protein</fullName>
    </submittedName>
</protein>
<keyword evidence="2" id="KW-1185">Reference proteome</keyword>
<dbReference type="EMBL" id="RJTM01000136">
    <property type="protein sequence ID" value="RNL78129.1"/>
    <property type="molecule type" value="Genomic_DNA"/>
</dbReference>